<reference evidence="3 4" key="1">
    <citation type="submission" date="2015-03" db="EMBL/GenBank/DDBJ databases">
        <authorList>
            <person name="Morales-Cruz A."/>
            <person name="Amrine K.C."/>
            <person name="Cantu D."/>
        </authorList>
    </citation>
    <scope>NUCLEOTIDE SEQUENCE [LARGE SCALE GENOMIC DNA]</scope>
    <source>
        <strain evidence="3">DS831</strain>
    </source>
</reference>
<dbReference type="AlphaFoldDB" id="A0A0G2GX43"/>
<sequence>MSRIVIRNASILTLDDDDTFLYPATLVIENDRIVDMFEEGEKDPTSTSTIPTTTIDGTDKLIMPGLVDLHFHTSVAKGYNDTLPLWEYLDSVWYPSIRALTPASAHTAALHSYTTALKSGTTHVNDMYRHLPSLARAAARVGIRATLASDIALPEHGLDSISDNLAAHHAYHGDADGRVATVIVDGRIVVEGRKVLGVDEEQLRKDMDALFEHLVEEMEKQRSADTHELYIGRQFDYPSANKNGQFGNDDPQYSQY</sequence>
<proteinExistence type="predicted"/>
<reference evidence="3 4" key="2">
    <citation type="submission" date="2015-05" db="EMBL/GenBank/DDBJ databases">
        <title>Distinctive expansion of gene families associated with plant cell wall degradation and secondary metabolism in the genomes of grapevine trunk pathogens.</title>
        <authorList>
            <person name="Lawrence D.P."/>
            <person name="Travadon R."/>
            <person name="Rolshausen P.E."/>
            <person name="Baumgartner K."/>
        </authorList>
    </citation>
    <scope>NUCLEOTIDE SEQUENCE [LARGE SCALE GENOMIC DNA]</scope>
    <source>
        <strain evidence="3">DS831</strain>
    </source>
</reference>
<dbReference type="GO" id="GO:0016810">
    <property type="term" value="F:hydrolase activity, acting on carbon-nitrogen (but not peptide) bonds"/>
    <property type="evidence" value="ECO:0007669"/>
    <property type="project" value="InterPro"/>
</dbReference>
<dbReference type="InterPro" id="IPR050287">
    <property type="entry name" value="MTA/SAH_deaminase"/>
</dbReference>
<dbReference type="EMBL" id="LAQI01000018">
    <property type="protein sequence ID" value="KKY27773.1"/>
    <property type="molecule type" value="Genomic_DNA"/>
</dbReference>
<dbReference type="Pfam" id="PF01979">
    <property type="entry name" value="Amidohydro_1"/>
    <property type="match status" value="1"/>
</dbReference>
<protein>
    <submittedName>
        <fullName evidence="3">Putative 5-methylthioadenosine s-adenosylhomocysteine deaminase n1</fullName>
    </submittedName>
</protein>
<accession>A0A0G2GX43</accession>
<keyword evidence="1" id="KW-0378">Hydrolase</keyword>
<dbReference type="PANTHER" id="PTHR43794">
    <property type="entry name" value="AMINOHYDROLASE SSNA-RELATED"/>
    <property type="match status" value="1"/>
</dbReference>
<dbReference type="PANTHER" id="PTHR43794:SF11">
    <property type="entry name" value="AMIDOHYDROLASE-RELATED DOMAIN-CONTAINING PROTEIN"/>
    <property type="match status" value="1"/>
</dbReference>
<dbReference type="Gene3D" id="2.30.40.10">
    <property type="entry name" value="Urease, subunit C, domain 1"/>
    <property type="match status" value="1"/>
</dbReference>
<dbReference type="SUPFAM" id="SSF51556">
    <property type="entry name" value="Metallo-dependent hydrolases"/>
    <property type="match status" value="1"/>
</dbReference>
<dbReference type="InterPro" id="IPR006680">
    <property type="entry name" value="Amidohydro-rel"/>
</dbReference>
<evidence type="ECO:0000256" key="1">
    <source>
        <dbReference type="ARBA" id="ARBA00022801"/>
    </source>
</evidence>
<dbReference type="InterPro" id="IPR011059">
    <property type="entry name" value="Metal-dep_hydrolase_composite"/>
</dbReference>
<dbReference type="SUPFAM" id="SSF51338">
    <property type="entry name" value="Composite domain of metallo-dependent hydrolases"/>
    <property type="match status" value="1"/>
</dbReference>
<gene>
    <name evidence="3" type="ORF">UCDDS831_g00637</name>
</gene>
<dbReference type="Proteomes" id="UP000034182">
    <property type="component" value="Unassembled WGS sequence"/>
</dbReference>
<evidence type="ECO:0000313" key="4">
    <source>
        <dbReference type="Proteomes" id="UP000034182"/>
    </source>
</evidence>
<comment type="caution">
    <text evidence="3">The sequence shown here is derived from an EMBL/GenBank/DDBJ whole genome shotgun (WGS) entry which is preliminary data.</text>
</comment>
<name>A0A0G2GX43_9PEZI</name>
<feature type="domain" description="Amidohydrolase-related" evidence="2">
    <location>
        <begin position="61"/>
        <end position="180"/>
    </location>
</feature>
<organism evidence="3 4">
    <name type="scientific">Diplodia seriata</name>
    <dbReference type="NCBI Taxonomy" id="420778"/>
    <lineage>
        <taxon>Eukaryota</taxon>
        <taxon>Fungi</taxon>
        <taxon>Dikarya</taxon>
        <taxon>Ascomycota</taxon>
        <taxon>Pezizomycotina</taxon>
        <taxon>Dothideomycetes</taxon>
        <taxon>Dothideomycetes incertae sedis</taxon>
        <taxon>Botryosphaeriales</taxon>
        <taxon>Botryosphaeriaceae</taxon>
        <taxon>Diplodia</taxon>
    </lineage>
</organism>
<evidence type="ECO:0000313" key="3">
    <source>
        <dbReference type="EMBL" id="KKY27773.1"/>
    </source>
</evidence>
<dbReference type="InterPro" id="IPR032466">
    <property type="entry name" value="Metal_Hydrolase"/>
</dbReference>
<evidence type="ECO:0000259" key="2">
    <source>
        <dbReference type="Pfam" id="PF01979"/>
    </source>
</evidence>
<dbReference type="Gene3D" id="3.20.20.140">
    <property type="entry name" value="Metal-dependent hydrolases"/>
    <property type="match status" value="1"/>
</dbReference>